<keyword evidence="1" id="KW-0175">Coiled coil</keyword>
<dbReference type="OrthoDB" id="10602947at2759"/>
<dbReference type="Proteomes" id="UP001163046">
    <property type="component" value="Unassembled WGS sequence"/>
</dbReference>
<comment type="caution">
    <text evidence="2">The sequence shown here is derived from an EMBL/GenBank/DDBJ whole genome shotgun (WGS) entry which is preliminary data.</text>
</comment>
<dbReference type="EMBL" id="MU826393">
    <property type="protein sequence ID" value="KAJ7376684.1"/>
    <property type="molecule type" value="Genomic_DNA"/>
</dbReference>
<dbReference type="AlphaFoldDB" id="A0A9W9Z950"/>
<organism evidence="2 3">
    <name type="scientific">Desmophyllum pertusum</name>
    <dbReference type="NCBI Taxonomy" id="174260"/>
    <lineage>
        <taxon>Eukaryota</taxon>
        <taxon>Metazoa</taxon>
        <taxon>Cnidaria</taxon>
        <taxon>Anthozoa</taxon>
        <taxon>Hexacorallia</taxon>
        <taxon>Scleractinia</taxon>
        <taxon>Caryophylliina</taxon>
        <taxon>Caryophylliidae</taxon>
        <taxon>Desmophyllum</taxon>
    </lineage>
</organism>
<feature type="coiled-coil region" evidence="1">
    <location>
        <begin position="519"/>
        <end position="609"/>
    </location>
</feature>
<name>A0A9W9Z950_9CNID</name>
<accession>A0A9W9Z950</accession>
<proteinExistence type="predicted"/>
<reference evidence="2" key="1">
    <citation type="submission" date="2023-01" db="EMBL/GenBank/DDBJ databases">
        <title>Genome assembly of the deep-sea coral Lophelia pertusa.</title>
        <authorList>
            <person name="Herrera S."/>
            <person name="Cordes E."/>
        </authorList>
    </citation>
    <scope>NUCLEOTIDE SEQUENCE</scope>
    <source>
        <strain evidence="2">USNM1676648</strain>
        <tissue evidence="2">Polyp</tissue>
    </source>
</reference>
<protein>
    <submittedName>
        <fullName evidence="2">Uncharacterized protein</fullName>
    </submittedName>
</protein>
<evidence type="ECO:0000313" key="2">
    <source>
        <dbReference type="EMBL" id="KAJ7376684.1"/>
    </source>
</evidence>
<keyword evidence="3" id="KW-1185">Reference proteome</keyword>
<evidence type="ECO:0000313" key="3">
    <source>
        <dbReference type="Proteomes" id="UP001163046"/>
    </source>
</evidence>
<gene>
    <name evidence="2" type="ORF">OS493_033306</name>
</gene>
<evidence type="ECO:0000256" key="1">
    <source>
        <dbReference type="SAM" id="Coils"/>
    </source>
</evidence>
<sequence length="635" mass="71384">MDAIQKAEHQEQYDTCHFSLEEQQDQIERSLFFLDDEPGEEKEVTPSPWEKTVVMPAACQPLQRQAAAQEQQAGIPQIQTIQSEPNNWAGNVMIQPLSEYQAAAHVQQACSPKITILQNEPNNWAGNVMIQPLSEYQAAAHVQQACSPKITILQNLCLNTKLQPMYNKPALQISQFFKAFAMAAAQEQQPGAPQIIILTAFAIPSCGPRTTAPSRNRNNSKPPLQYQAVAQEEQGAPTIITTFIQSEPHSWVGNVNMIQPVLQYQAATQAATQEKQPGAPKILLLSEPNNWAGNVNMIQPLPEYQAAAYVQQACSPKIKILQSLCLNTKLQSMNIKPALQRSKFFKSKLRKMSQSLPECQATVHQDGPRIETLKREAMEALANETAVTHALDIKLRQEHDLVTGERIRMRHYKGEAVKFKKEQEFAVGQIKKYEEERDHAQEMYDAIENRGLQTQGHAEQRKTESHEQTISELNSVVTELNKNVTGLQAENVAFDKKNQNQHIELENRATQIGNLGDCLETLESTRDELTAENAAIQSKLNDSKKCSKKATKKLDKARQDLASMNQRLKKSIAKGIKRGRIIEADKEEKAEMKATIETLEEENETLHHKLNSGFVGKYRAVKRFFGRLVDALKSL</sequence>
<feature type="coiled-coil region" evidence="1">
    <location>
        <begin position="430"/>
        <end position="490"/>
    </location>
</feature>